<evidence type="ECO:0000256" key="3">
    <source>
        <dbReference type="ARBA" id="ARBA00022692"/>
    </source>
</evidence>
<evidence type="ECO:0000313" key="7">
    <source>
        <dbReference type="EMBL" id="SUU85331.1"/>
    </source>
</evidence>
<keyword evidence="5 6" id="KW-0472">Membrane</keyword>
<comment type="subcellular location">
    <subcellularLocation>
        <location evidence="1">Cell membrane</location>
        <topology evidence="1">Multi-pass membrane protein</topology>
    </subcellularLocation>
</comment>
<feature type="transmembrane region" description="Helical" evidence="6">
    <location>
        <begin position="198"/>
        <end position="217"/>
    </location>
</feature>
<feature type="transmembrane region" description="Helical" evidence="6">
    <location>
        <begin position="40"/>
        <end position="58"/>
    </location>
</feature>
<dbReference type="AlphaFoldDB" id="A0A380W8Q4"/>
<dbReference type="GO" id="GO:0005436">
    <property type="term" value="F:sodium:phosphate symporter activity"/>
    <property type="evidence" value="ECO:0007669"/>
    <property type="project" value="InterPro"/>
</dbReference>
<feature type="transmembrane region" description="Helical" evidence="6">
    <location>
        <begin position="169"/>
        <end position="191"/>
    </location>
</feature>
<gene>
    <name evidence="7" type="ORF">NCTC12722_02542</name>
</gene>
<evidence type="ECO:0000313" key="8">
    <source>
        <dbReference type="Proteomes" id="UP000254343"/>
    </source>
</evidence>
<feature type="transmembrane region" description="Helical" evidence="6">
    <location>
        <begin position="293"/>
        <end position="314"/>
    </location>
</feature>
<feature type="transmembrane region" description="Helical" evidence="6">
    <location>
        <begin position="252"/>
        <end position="273"/>
    </location>
</feature>
<dbReference type="Proteomes" id="UP000254343">
    <property type="component" value="Unassembled WGS sequence"/>
</dbReference>
<protein>
    <submittedName>
        <fullName evidence="7">Na/Pi-cotransporter II-related protein</fullName>
    </submittedName>
</protein>
<evidence type="ECO:0000256" key="1">
    <source>
        <dbReference type="ARBA" id="ARBA00004651"/>
    </source>
</evidence>
<dbReference type="EMBL" id="UIGB01000001">
    <property type="protein sequence ID" value="SUU85331.1"/>
    <property type="molecule type" value="Genomic_DNA"/>
</dbReference>
<dbReference type="Pfam" id="PF02690">
    <property type="entry name" value="Na_Pi_cotrans"/>
    <property type="match status" value="2"/>
</dbReference>
<dbReference type="OrthoDB" id="9763003at2"/>
<dbReference type="NCBIfam" id="NF037997">
    <property type="entry name" value="Na_Pi_symport"/>
    <property type="match status" value="1"/>
</dbReference>
<evidence type="ECO:0000256" key="5">
    <source>
        <dbReference type="ARBA" id="ARBA00023136"/>
    </source>
</evidence>
<keyword evidence="2" id="KW-1003">Cell membrane</keyword>
<dbReference type="InterPro" id="IPR003841">
    <property type="entry name" value="Na/Pi_transpt"/>
</dbReference>
<dbReference type="PANTHER" id="PTHR10010:SF46">
    <property type="entry name" value="SODIUM-DEPENDENT PHOSPHATE TRANSPORT PROTEIN 2B"/>
    <property type="match status" value="1"/>
</dbReference>
<dbReference type="PANTHER" id="PTHR10010">
    <property type="entry name" value="SOLUTE CARRIER FAMILY 34 SODIUM PHOSPHATE , MEMBER 2-RELATED"/>
    <property type="match status" value="1"/>
</dbReference>
<evidence type="ECO:0000256" key="2">
    <source>
        <dbReference type="ARBA" id="ARBA00022475"/>
    </source>
</evidence>
<dbReference type="GO" id="GO:0005886">
    <property type="term" value="C:plasma membrane"/>
    <property type="evidence" value="ECO:0007669"/>
    <property type="project" value="UniProtKB-SubCell"/>
</dbReference>
<feature type="transmembrane region" description="Helical" evidence="6">
    <location>
        <begin position="97"/>
        <end position="119"/>
    </location>
</feature>
<feature type="transmembrane region" description="Helical" evidence="6">
    <location>
        <begin position="223"/>
        <end position="245"/>
    </location>
</feature>
<feature type="transmembrane region" description="Helical" evidence="6">
    <location>
        <begin position="131"/>
        <end position="149"/>
    </location>
</feature>
<reference evidence="7 8" key="1">
    <citation type="submission" date="2018-06" db="EMBL/GenBank/DDBJ databases">
        <authorList>
            <consortium name="Pathogen Informatics"/>
            <person name="Doyle S."/>
        </authorList>
    </citation>
    <scope>NUCLEOTIDE SEQUENCE [LARGE SCALE GENOMIC DNA]</scope>
    <source>
        <strain evidence="7 8">NCTC12722</strain>
    </source>
</reference>
<dbReference type="RefSeq" id="WP_002716157.1">
    <property type="nucleotide sequence ID" value="NZ_UFSI01000001.1"/>
</dbReference>
<keyword evidence="3 6" id="KW-0812">Transmembrane</keyword>
<dbReference type="GO" id="GO:0044341">
    <property type="term" value="P:sodium-dependent phosphate transport"/>
    <property type="evidence" value="ECO:0007669"/>
    <property type="project" value="InterPro"/>
</dbReference>
<sequence>MSTVIAILGGVGLFLLGMTVMTDGLKALAGSALRTALGKAASTPLSGAFWGAVVTLLVQSSSAVTMTTIGLVSAGLMTFPQGLGLVFGANIGTTGTGWLIALIGVRVSLSTYALPMIFIGALTKLLASGRVAAAGGSIAGFALVLYGLTTLQQGMGGLAESLHPSDLPAVLGAPGVGWGTGSIGLLTLIVVGLAMTAVMQSSTAAIAVTLASFYAGAVSLEQGAALIIGQNIGTATSSALAAIGASTTAKRLALAYVLFKVIAALIAIVAFPFTAPLMKSLASSVDGTTVLAAYHTAYNVIGVAVLLPATQWFTRVVERMLPSKETTVERVLDPSALDNPVIAIEAARRIVADALKKMTASISALLSGRAVDAQREGAAAAAALEEVRDFLSELHEPPETDAERQRMASTLHALDHAARLVEIIQTGFPEPASRDPQAAALCEKATRGAEAIGASITEEEAFSDHAGPIGWNVSAEIEAVLRETEGAARELEGMQHDYRAATLAAVATGKSAAADAFAKIDAARTLERISYHAWRSAAHLAGRGRDTGSAHET</sequence>
<organism evidence="7 8">
    <name type="scientific">Afipia felis</name>
    <name type="common">Cat scratch disease bacillus</name>
    <dbReference type="NCBI Taxonomy" id="1035"/>
    <lineage>
        <taxon>Bacteria</taxon>
        <taxon>Pseudomonadati</taxon>
        <taxon>Pseudomonadota</taxon>
        <taxon>Alphaproteobacteria</taxon>
        <taxon>Hyphomicrobiales</taxon>
        <taxon>Nitrobacteraceae</taxon>
        <taxon>Afipia</taxon>
    </lineage>
</organism>
<feature type="transmembrane region" description="Helical" evidence="6">
    <location>
        <begin position="70"/>
        <end position="91"/>
    </location>
</feature>
<evidence type="ECO:0000256" key="4">
    <source>
        <dbReference type="ARBA" id="ARBA00022989"/>
    </source>
</evidence>
<name>A0A380W8Q4_AFIFE</name>
<evidence type="ECO:0000256" key="6">
    <source>
        <dbReference type="SAM" id="Phobius"/>
    </source>
</evidence>
<proteinExistence type="predicted"/>
<keyword evidence="4 6" id="KW-1133">Transmembrane helix</keyword>
<accession>A0A380W8Q4</accession>